<accession>A0ABY2TLB2</accession>
<dbReference type="Proteomes" id="UP000310168">
    <property type="component" value="Unassembled WGS sequence"/>
</dbReference>
<feature type="non-terminal residue" evidence="2">
    <location>
        <position position="85"/>
    </location>
</feature>
<sequence length="85" mass="9685">VNDTNRPVQIIFAGKAHPHDNGGKELIKNIAEICRRQEFRDHIVFLEDYDINVARYMTQGVDVWLNNPRRPLEASGTSGMKVPPN</sequence>
<dbReference type="SUPFAM" id="SSF53756">
    <property type="entry name" value="UDP-Glycosyltransferase/glycogen phosphorylase"/>
    <property type="match status" value="1"/>
</dbReference>
<feature type="non-terminal residue" evidence="2">
    <location>
        <position position="1"/>
    </location>
</feature>
<evidence type="ECO:0000256" key="1">
    <source>
        <dbReference type="ARBA" id="ARBA00006047"/>
    </source>
</evidence>
<evidence type="ECO:0000313" key="2">
    <source>
        <dbReference type="EMBL" id="TKZ17062.1"/>
    </source>
</evidence>
<comment type="similarity">
    <text evidence="1">Belongs to the glycogen phosphorylase family.</text>
</comment>
<dbReference type="Gene3D" id="3.40.50.2000">
    <property type="entry name" value="Glycogen Phosphorylase B"/>
    <property type="match status" value="1"/>
</dbReference>
<dbReference type="PANTHER" id="PTHR42655:SF1">
    <property type="entry name" value="GLYCOGEN PHOSPHORYLASE"/>
    <property type="match status" value="1"/>
</dbReference>
<dbReference type="RefSeq" id="WP_170310900.1">
    <property type="nucleotide sequence ID" value="NZ_SJDU01000923.1"/>
</dbReference>
<dbReference type="InterPro" id="IPR000811">
    <property type="entry name" value="Glyco_trans_35"/>
</dbReference>
<evidence type="ECO:0000313" key="3">
    <source>
        <dbReference type="Proteomes" id="UP000310168"/>
    </source>
</evidence>
<dbReference type="PANTHER" id="PTHR42655">
    <property type="entry name" value="GLYCOGEN PHOSPHORYLASE"/>
    <property type="match status" value="1"/>
</dbReference>
<reference evidence="2 3" key="1">
    <citation type="journal article" date="2019" name="Anaerobe">
        <title>Brachyspira catarrhinii sp. nov., an anaerobic intestinal spirochaete isolated from vervet monkeys may have been misidentified as Brachyspira aalborgi in previous studies.</title>
        <authorList>
            <person name="Phillips N.D."/>
            <person name="La T."/>
            <person name="Hampson D.J."/>
        </authorList>
    </citation>
    <scope>NUCLEOTIDE SEQUENCE [LARGE SCALE GENOMIC DNA]</scope>
    <source>
        <strain evidence="2 3">Z12</strain>
    </source>
</reference>
<protein>
    <submittedName>
        <fullName evidence="2">Alpha-glucan phosphorylase</fullName>
    </submittedName>
</protein>
<dbReference type="Pfam" id="PF00343">
    <property type="entry name" value="Phosphorylase"/>
    <property type="match status" value="1"/>
</dbReference>
<proteinExistence type="inferred from homology"/>
<keyword evidence="3" id="KW-1185">Reference proteome</keyword>
<gene>
    <name evidence="2" type="ORF">EZH24_13820</name>
</gene>
<comment type="caution">
    <text evidence="2">The sequence shown here is derived from an EMBL/GenBank/DDBJ whole genome shotgun (WGS) entry which is preliminary data.</text>
</comment>
<dbReference type="EMBL" id="SJDU01000923">
    <property type="protein sequence ID" value="TKZ17062.1"/>
    <property type="molecule type" value="Genomic_DNA"/>
</dbReference>
<name>A0ABY2TLB2_9SPIR</name>
<dbReference type="InterPro" id="IPR052182">
    <property type="entry name" value="Glycogen/Maltodextrin_Phosph"/>
</dbReference>
<organism evidence="2 3">
    <name type="scientific">Brachyspira catarrhinii</name>
    <dbReference type="NCBI Taxonomy" id="2528966"/>
    <lineage>
        <taxon>Bacteria</taxon>
        <taxon>Pseudomonadati</taxon>
        <taxon>Spirochaetota</taxon>
        <taxon>Spirochaetia</taxon>
        <taxon>Brachyspirales</taxon>
        <taxon>Brachyspiraceae</taxon>
        <taxon>Brachyspira</taxon>
    </lineage>
</organism>